<evidence type="ECO:0000256" key="4">
    <source>
        <dbReference type="ARBA" id="ARBA00022692"/>
    </source>
</evidence>
<keyword evidence="4 11" id="KW-0812">Transmembrane</keyword>
<dbReference type="EMBL" id="KV453909">
    <property type="protein sequence ID" value="ODV82409.1"/>
    <property type="molecule type" value="Genomic_DNA"/>
</dbReference>
<dbReference type="PROSITE" id="PS50893">
    <property type="entry name" value="ABC_TRANSPORTER_2"/>
    <property type="match status" value="2"/>
</dbReference>
<dbReference type="InterPro" id="IPR003439">
    <property type="entry name" value="ABC_transporter-like_ATP-bd"/>
</dbReference>
<keyword evidence="6" id="KW-0067">ATP-binding</keyword>
<dbReference type="FunFam" id="1.20.1560.10:FF:000010">
    <property type="entry name" value="Multidrug resistance-associated ABC transporter"/>
    <property type="match status" value="1"/>
</dbReference>
<dbReference type="GO" id="GO:0005524">
    <property type="term" value="F:ATP binding"/>
    <property type="evidence" value="ECO:0007669"/>
    <property type="project" value="UniProtKB-KW"/>
</dbReference>
<evidence type="ECO:0000256" key="6">
    <source>
        <dbReference type="ARBA" id="ARBA00022840"/>
    </source>
</evidence>
<dbReference type="PANTHER" id="PTHR24223">
    <property type="entry name" value="ATP-BINDING CASSETTE SUB-FAMILY C"/>
    <property type="match status" value="1"/>
</dbReference>
<keyword evidence="3" id="KW-0813">Transport</keyword>
<name>A0A1E4SSB3_9ASCO</name>
<feature type="transmembrane region" description="Helical" evidence="11">
    <location>
        <begin position="940"/>
        <end position="972"/>
    </location>
</feature>
<feature type="domain" description="ABC transmembrane type-1" evidence="13">
    <location>
        <begin position="148"/>
        <end position="431"/>
    </location>
</feature>
<feature type="transmembrane region" description="Helical" evidence="11">
    <location>
        <begin position="1044"/>
        <end position="1062"/>
    </location>
</feature>
<evidence type="ECO:0000259" key="12">
    <source>
        <dbReference type="PROSITE" id="PS50893"/>
    </source>
</evidence>
<dbReference type="Pfam" id="PF00005">
    <property type="entry name" value="ABC_tran"/>
    <property type="match status" value="2"/>
</dbReference>
<dbReference type="Pfam" id="PF00664">
    <property type="entry name" value="ABC_membrane"/>
    <property type="match status" value="2"/>
</dbReference>
<dbReference type="InterPro" id="IPR003593">
    <property type="entry name" value="AAA+_ATPase"/>
</dbReference>
<dbReference type="RefSeq" id="XP_020067531.1">
    <property type="nucleotide sequence ID" value="XM_020206505.1"/>
</dbReference>
<dbReference type="STRING" id="984487.A0A1E4SSB3"/>
<evidence type="ECO:0000313" key="15">
    <source>
        <dbReference type="Proteomes" id="UP000094285"/>
    </source>
</evidence>
<dbReference type="FunFam" id="3.40.50.300:FF:001750">
    <property type="entry name" value="ATP-binding cassette transporter"/>
    <property type="match status" value="1"/>
</dbReference>
<dbReference type="InterPro" id="IPR027417">
    <property type="entry name" value="P-loop_NTPase"/>
</dbReference>
<dbReference type="CDD" id="cd03250">
    <property type="entry name" value="ABCC_MRP_domain1"/>
    <property type="match status" value="1"/>
</dbReference>
<evidence type="ECO:0000256" key="5">
    <source>
        <dbReference type="ARBA" id="ARBA00022741"/>
    </source>
</evidence>
<feature type="transmembrane region" description="Helical" evidence="11">
    <location>
        <begin position="288"/>
        <end position="308"/>
    </location>
</feature>
<gene>
    <name evidence="14" type="ORF">CANTADRAFT_19963</name>
</gene>
<proteinExistence type="inferred from homology"/>
<accession>A0A1E4SSB3</accession>
<dbReference type="CDD" id="cd03244">
    <property type="entry name" value="ABCC_MRP_domain2"/>
    <property type="match status" value="1"/>
</dbReference>
<dbReference type="Proteomes" id="UP000094285">
    <property type="component" value="Unassembled WGS sequence"/>
</dbReference>
<dbReference type="Gene3D" id="3.40.50.300">
    <property type="entry name" value="P-loop containing nucleotide triphosphate hydrolases"/>
    <property type="match status" value="2"/>
</dbReference>
<sequence>MSDNEAAQLHSQKRLLTKFLSKRIPHLPSPDERPPYPSSTANVFSKVFFWWLHPVMRTGYKRTLEPEDLFTLTDDIKVEKMAADFYRHFTAGVAKAETKHIAAKCKARGETPATSSVSSADDLADFTVSKYVTVWALFLTFKWQYSMSCLFLSLSSVGQTTNPLLTKKLITFVERRALGIETSINKGLGYSFGSCLVIMMVGIFINHFFYRSMLTGAQAKAVLTKAMLDKAFRLNAESKHKYSVGKITSIMGADLARVDFAFGFQPFLFTFPIPVAIAIAILVVNIGVAALVGVALVVLFLVFIFTLAKRLFGLRFKAMKFTDLRVNYLKEALNNLKVIKYYSWEAPYEANIADARHKEMKIIYKMQVMRNILIAVAMSLTLFSSMIAFLVLYAIRTGNRSPADIFSSISLFNVLSQQVILLPMALSSGTDALLGITRVGEFLCADELDPEELRIEADGPKREQMEKENLALEVQNASFEWETFDLDDNAEEANEKKQEKVAKTDSSDKDEKYESESDASSEIVFSGLHNIDLKIQKNEFVVITGLIGSGKSSLLSALSGFMKRTQGAIDVNGSLLLCGYPWVQNATVKENIIFGNEYDEQRYKDTIYACSLEADLDVLPGGDATEIGERGITLSGGQKARINLARAVYADKDIILLDDVLSAVDASVGKHIMNNCLLGMLKDKTRILATHQLSLISAANRVIFLNGDGSVDIGTTSELKERNPGFEKLMAFSSEQKDEEEDEENIEEELDVIEGAPKKSKKENRADEEAIHKTYKNDTTGGKLTEEEERAVNGIKFEVYANYANEGSGKVGPWVVVPSYLLLMILATFCQLFTNTWLSFWTEYKFKDKPDKFYIGIYVMFTVLSFVFLLSEFIVLVSLSNSAAINLNIRAVKRILHAPMSFMDTTPMGRILNRFTKDTDVLDNELGDQARFLMFTLSNIIGVLILCVIYLPWFAIALPFLGFLFVAVANFYQASAREIKRLEAIQRSFVYNNFNETLSGMPTIKAYNAEARFVAKSDNYLNVMNEAYYLSIANQRWLTLHMDILAAIFALLICLLCVGRVFSISPASVGLLLAYVIQIANQLSLLIRTFTQVENEMNSVERLSQYAFGLPEEAPYVITETTPKESWPEQGEITFKDVSMAYRPGLPLVLKDLSFQVKPAEKIGICGRTGAGKSSIMTALYRLTELEKGSIVIDGVDISNLGLHALRSKLSIIPQDPVLFRGSIRKNLDPFNERSDDKLWDALRRTGLIDSTRLEAVKKQVKTDDTDDESAMHKFHLDQSVEDDGSNFSLGERQLIAFARALVRDSKILILDEATSSVDYETDSKIQETIIREFSQCTILCIAHRLKTIINYNRILVLDKGELQEYDTPINLFNTDGSIFQQMCERSNITEEDFKDVQNF</sequence>
<keyword evidence="5" id="KW-0547">Nucleotide-binding</keyword>
<evidence type="ECO:0000256" key="8">
    <source>
        <dbReference type="ARBA" id="ARBA00023136"/>
    </source>
</evidence>
<evidence type="ECO:0000256" key="11">
    <source>
        <dbReference type="SAM" id="Phobius"/>
    </source>
</evidence>
<evidence type="ECO:0000259" key="13">
    <source>
        <dbReference type="PROSITE" id="PS50929"/>
    </source>
</evidence>
<feature type="transmembrane region" description="Helical" evidence="11">
    <location>
        <begin position="853"/>
        <end position="877"/>
    </location>
</feature>
<feature type="coiled-coil region" evidence="9">
    <location>
        <begin position="729"/>
        <end position="756"/>
    </location>
</feature>
<evidence type="ECO:0000313" key="14">
    <source>
        <dbReference type="EMBL" id="ODV82409.1"/>
    </source>
</evidence>
<evidence type="ECO:0000256" key="3">
    <source>
        <dbReference type="ARBA" id="ARBA00022448"/>
    </source>
</evidence>
<feature type="compositionally biased region" description="Basic and acidic residues" evidence="10">
    <location>
        <begin position="493"/>
        <end position="515"/>
    </location>
</feature>
<evidence type="ECO:0000256" key="1">
    <source>
        <dbReference type="ARBA" id="ARBA00004141"/>
    </source>
</evidence>
<dbReference type="GeneID" id="30980642"/>
<evidence type="ECO:0000256" key="10">
    <source>
        <dbReference type="SAM" id="MobiDB-lite"/>
    </source>
</evidence>
<feature type="domain" description="ABC transporter" evidence="12">
    <location>
        <begin position="1133"/>
        <end position="1385"/>
    </location>
</feature>
<keyword evidence="8 11" id="KW-0472">Membrane</keyword>
<feature type="transmembrane region" description="Helical" evidence="11">
    <location>
        <begin position="188"/>
        <end position="210"/>
    </location>
</feature>
<dbReference type="CDD" id="cd18597">
    <property type="entry name" value="ABC_6TM_YOR1_D1_like"/>
    <property type="match status" value="1"/>
</dbReference>
<organism evidence="14 15">
    <name type="scientific">Suhomyces tanzawaensis NRRL Y-17324</name>
    <dbReference type="NCBI Taxonomy" id="984487"/>
    <lineage>
        <taxon>Eukaryota</taxon>
        <taxon>Fungi</taxon>
        <taxon>Dikarya</taxon>
        <taxon>Ascomycota</taxon>
        <taxon>Saccharomycotina</taxon>
        <taxon>Pichiomycetes</taxon>
        <taxon>Debaryomycetaceae</taxon>
        <taxon>Suhomyces</taxon>
    </lineage>
</organism>
<dbReference type="PROSITE" id="PS00211">
    <property type="entry name" value="ABC_TRANSPORTER_1"/>
    <property type="match status" value="2"/>
</dbReference>
<keyword evidence="7 11" id="KW-1133">Transmembrane helix</keyword>
<feature type="transmembrane region" description="Helical" evidence="11">
    <location>
        <begin position="820"/>
        <end position="841"/>
    </location>
</feature>
<dbReference type="CDD" id="cd18606">
    <property type="entry name" value="ABC_6TM_YOR1_D2_like"/>
    <property type="match status" value="1"/>
</dbReference>
<comment type="similarity">
    <text evidence="2">Belongs to the ABC transporter superfamily. ABCC family. Conjugate transporter (TC 3.A.1.208) subfamily.</text>
</comment>
<feature type="domain" description="ABC transmembrane type-1" evidence="13">
    <location>
        <begin position="821"/>
        <end position="1095"/>
    </location>
</feature>
<evidence type="ECO:0000256" key="7">
    <source>
        <dbReference type="ARBA" id="ARBA00022989"/>
    </source>
</evidence>
<dbReference type="SMART" id="SM00382">
    <property type="entry name" value="AAA"/>
    <property type="match status" value="2"/>
</dbReference>
<feature type="transmembrane region" description="Helical" evidence="11">
    <location>
        <begin position="372"/>
        <end position="395"/>
    </location>
</feature>
<feature type="transmembrane region" description="Helical" evidence="11">
    <location>
        <begin position="260"/>
        <end position="282"/>
    </location>
</feature>
<dbReference type="GO" id="GO:0008559">
    <property type="term" value="F:ABC-type xenobiotic transporter activity"/>
    <property type="evidence" value="ECO:0007669"/>
    <property type="project" value="TreeGrafter"/>
</dbReference>
<feature type="region of interest" description="Disordered" evidence="10">
    <location>
        <begin position="492"/>
        <end position="516"/>
    </location>
</feature>
<dbReference type="SUPFAM" id="SSF52540">
    <property type="entry name" value="P-loop containing nucleoside triphosphate hydrolases"/>
    <property type="match status" value="2"/>
</dbReference>
<keyword evidence="15" id="KW-1185">Reference proteome</keyword>
<dbReference type="Gene3D" id="1.20.1560.10">
    <property type="entry name" value="ABC transporter type 1, transmembrane domain"/>
    <property type="match status" value="2"/>
</dbReference>
<dbReference type="GO" id="GO:0005886">
    <property type="term" value="C:plasma membrane"/>
    <property type="evidence" value="ECO:0007669"/>
    <property type="project" value="TreeGrafter"/>
</dbReference>
<evidence type="ECO:0008006" key="16">
    <source>
        <dbReference type="Google" id="ProtNLM"/>
    </source>
</evidence>
<dbReference type="InterPro" id="IPR017871">
    <property type="entry name" value="ABC_transporter-like_CS"/>
</dbReference>
<dbReference type="PANTHER" id="PTHR24223:SF456">
    <property type="entry name" value="MULTIDRUG RESISTANCE-ASSOCIATED PROTEIN LETHAL(2)03659"/>
    <property type="match status" value="1"/>
</dbReference>
<keyword evidence="9" id="KW-0175">Coiled coil</keyword>
<protein>
    <recommendedName>
        <fullName evidence="16">P-loop containing nucleoside triphosphate hydrolase protein</fullName>
    </recommendedName>
</protein>
<dbReference type="InterPro" id="IPR036640">
    <property type="entry name" value="ABC1_TM_sf"/>
</dbReference>
<dbReference type="GO" id="GO:0016887">
    <property type="term" value="F:ATP hydrolysis activity"/>
    <property type="evidence" value="ECO:0007669"/>
    <property type="project" value="InterPro"/>
</dbReference>
<dbReference type="FunFam" id="3.40.50.300:FF:000565">
    <property type="entry name" value="ABC bile acid transporter"/>
    <property type="match status" value="1"/>
</dbReference>
<dbReference type="OrthoDB" id="6500128at2759"/>
<dbReference type="PROSITE" id="PS50929">
    <property type="entry name" value="ABC_TM1F"/>
    <property type="match status" value="2"/>
</dbReference>
<dbReference type="SUPFAM" id="SSF90123">
    <property type="entry name" value="ABC transporter transmembrane region"/>
    <property type="match status" value="2"/>
</dbReference>
<comment type="subcellular location">
    <subcellularLocation>
        <location evidence="1">Membrane</location>
        <topology evidence="1">Multi-pass membrane protein</topology>
    </subcellularLocation>
</comment>
<evidence type="ECO:0000256" key="9">
    <source>
        <dbReference type="SAM" id="Coils"/>
    </source>
</evidence>
<feature type="domain" description="ABC transporter" evidence="12">
    <location>
        <begin position="513"/>
        <end position="732"/>
    </location>
</feature>
<evidence type="ECO:0000256" key="2">
    <source>
        <dbReference type="ARBA" id="ARBA00009726"/>
    </source>
</evidence>
<dbReference type="InterPro" id="IPR050173">
    <property type="entry name" value="ABC_transporter_C-like"/>
</dbReference>
<dbReference type="InterPro" id="IPR011527">
    <property type="entry name" value="ABC1_TM_dom"/>
</dbReference>
<reference evidence="15" key="1">
    <citation type="submission" date="2016-05" db="EMBL/GenBank/DDBJ databases">
        <title>Comparative genomics of biotechnologically important yeasts.</title>
        <authorList>
            <consortium name="DOE Joint Genome Institute"/>
            <person name="Riley R."/>
            <person name="Haridas S."/>
            <person name="Wolfe K.H."/>
            <person name="Lopes M.R."/>
            <person name="Hittinger C.T."/>
            <person name="Goker M."/>
            <person name="Salamov A."/>
            <person name="Wisecaver J."/>
            <person name="Long T.M."/>
            <person name="Aerts A.L."/>
            <person name="Barry K."/>
            <person name="Choi C."/>
            <person name="Clum A."/>
            <person name="Coughlan A.Y."/>
            <person name="Deshpande S."/>
            <person name="Douglass A.P."/>
            <person name="Hanson S.J."/>
            <person name="Klenk H.-P."/>
            <person name="Labutti K."/>
            <person name="Lapidus A."/>
            <person name="Lindquist E."/>
            <person name="Lipzen A."/>
            <person name="Meier-Kolthoff J.P."/>
            <person name="Ohm R.A."/>
            <person name="Otillar R.P."/>
            <person name="Pangilinan J."/>
            <person name="Peng Y."/>
            <person name="Rokas A."/>
            <person name="Rosa C.A."/>
            <person name="Scheuner C."/>
            <person name="Sibirny A.A."/>
            <person name="Slot J.C."/>
            <person name="Stielow J.B."/>
            <person name="Sun H."/>
            <person name="Kurtzman C.P."/>
            <person name="Blackwell M."/>
            <person name="Grigoriev I.V."/>
            <person name="Jeffries T.W."/>
        </authorList>
    </citation>
    <scope>NUCLEOTIDE SEQUENCE [LARGE SCALE GENOMIC DNA]</scope>
    <source>
        <strain evidence="15">NRRL Y-17324</strain>
    </source>
</reference>